<evidence type="ECO:0000313" key="3">
    <source>
        <dbReference type="Proteomes" id="UP001597111"/>
    </source>
</evidence>
<feature type="transmembrane region" description="Helical" evidence="1">
    <location>
        <begin position="37"/>
        <end position="57"/>
    </location>
</feature>
<accession>A0ABD6B267</accession>
<organism evidence="2 3">
    <name type="scientific">Halolamina salina</name>
    <dbReference type="NCBI Taxonomy" id="1220023"/>
    <lineage>
        <taxon>Archaea</taxon>
        <taxon>Methanobacteriati</taxon>
        <taxon>Methanobacteriota</taxon>
        <taxon>Stenosarchaea group</taxon>
        <taxon>Halobacteria</taxon>
        <taxon>Halobacteriales</taxon>
        <taxon>Haloferacaceae</taxon>
    </lineage>
</organism>
<name>A0ABD6B267_9EURY</name>
<sequence>MPGRSSDSPVLFLIGLAVAAVAVVGTTFLGWEFGESSGSVPVVIGVACAVAGVAVWLRH</sequence>
<keyword evidence="1" id="KW-0472">Membrane</keyword>
<dbReference type="EMBL" id="JBHUDH010000001">
    <property type="protein sequence ID" value="MFD1524711.1"/>
    <property type="molecule type" value="Genomic_DNA"/>
</dbReference>
<keyword evidence="3" id="KW-1185">Reference proteome</keyword>
<protein>
    <submittedName>
        <fullName evidence="2">Multidrug transporter</fullName>
    </submittedName>
</protein>
<dbReference type="RefSeq" id="WP_379731627.1">
    <property type="nucleotide sequence ID" value="NZ_JBHSWZ010000116.1"/>
</dbReference>
<evidence type="ECO:0000256" key="1">
    <source>
        <dbReference type="SAM" id="Phobius"/>
    </source>
</evidence>
<proteinExistence type="predicted"/>
<keyword evidence="1" id="KW-1133">Transmembrane helix</keyword>
<comment type="caution">
    <text evidence="2">The sequence shown here is derived from an EMBL/GenBank/DDBJ whole genome shotgun (WGS) entry which is preliminary data.</text>
</comment>
<feature type="transmembrane region" description="Helical" evidence="1">
    <location>
        <begin position="12"/>
        <end position="31"/>
    </location>
</feature>
<reference evidence="2 3" key="1">
    <citation type="journal article" date="2019" name="Int. J. Syst. Evol. Microbiol.">
        <title>The Global Catalogue of Microorganisms (GCM) 10K type strain sequencing project: providing services to taxonomists for standard genome sequencing and annotation.</title>
        <authorList>
            <consortium name="The Broad Institute Genomics Platform"/>
            <consortium name="The Broad Institute Genome Sequencing Center for Infectious Disease"/>
            <person name="Wu L."/>
            <person name="Ma J."/>
        </authorList>
    </citation>
    <scope>NUCLEOTIDE SEQUENCE [LARGE SCALE GENOMIC DNA]</scope>
    <source>
        <strain evidence="2 3">CGMCC 1.12285</strain>
    </source>
</reference>
<dbReference type="Proteomes" id="UP001597111">
    <property type="component" value="Unassembled WGS sequence"/>
</dbReference>
<dbReference type="AlphaFoldDB" id="A0ABD6B267"/>
<evidence type="ECO:0000313" key="2">
    <source>
        <dbReference type="EMBL" id="MFD1524711.1"/>
    </source>
</evidence>
<keyword evidence="1" id="KW-0812">Transmembrane</keyword>
<gene>
    <name evidence="2" type="ORF">ACFR9S_00145</name>
</gene>